<feature type="transmembrane region" description="Helical" evidence="4">
    <location>
        <begin position="131"/>
        <end position="151"/>
    </location>
</feature>
<evidence type="ECO:0000256" key="3">
    <source>
        <dbReference type="ARBA" id="ARBA00023012"/>
    </source>
</evidence>
<dbReference type="GO" id="GO:0016020">
    <property type="term" value="C:membrane"/>
    <property type="evidence" value="ECO:0007669"/>
    <property type="project" value="InterPro"/>
</dbReference>
<reference evidence="6 7" key="1">
    <citation type="submission" date="2019-06" db="EMBL/GenBank/DDBJ databases">
        <title>Sequencing the genomes of 1000 actinobacteria strains.</title>
        <authorList>
            <person name="Klenk H.-P."/>
        </authorList>
    </citation>
    <scope>NUCLEOTIDE SEQUENCE [LARGE SCALE GENOMIC DNA]</scope>
    <source>
        <strain evidence="6 7">DSM 44826</strain>
    </source>
</reference>
<keyword evidence="4" id="KW-1133">Transmembrane helix</keyword>
<dbReference type="GO" id="GO:0046983">
    <property type="term" value="F:protein dimerization activity"/>
    <property type="evidence" value="ECO:0007669"/>
    <property type="project" value="InterPro"/>
</dbReference>
<accession>A0A561UI88</accession>
<evidence type="ECO:0000256" key="1">
    <source>
        <dbReference type="ARBA" id="ARBA00022679"/>
    </source>
</evidence>
<feature type="transmembrane region" description="Helical" evidence="4">
    <location>
        <begin position="472"/>
        <end position="494"/>
    </location>
</feature>
<dbReference type="Pfam" id="PF07730">
    <property type="entry name" value="HisKA_3"/>
    <property type="match status" value="1"/>
</dbReference>
<dbReference type="Proteomes" id="UP000317940">
    <property type="component" value="Unassembled WGS sequence"/>
</dbReference>
<evidence type="ECO:0000313" key="7">
    <source>
        <dbReference type="Proteomes" id="UP000317940"/>
    </source>
</evidence>
<dbReference type="RefSeq" id="WP_145905396.1">
    <property type="nucleotide sequence ID" value="NZ_BAAAMZ010000011.1"/>
</dbReference>
<protein>
    <submittedName>
        <fullName evidence="6">Signal transduction histidine kinase</fullName>
    </submittedName>
</protein>
<feature type="domain" description="Signal transduction histidine kinase subgroup 3 dimerisation and phosphoacceptor" evidence="5">
    <location>
        <begin position="515"/>
        <end position="574"/>
    </location>
</feature>
<feature type="transmembrane region" description="Helical" evidence="4">
    <location>
        <begin position="385"/>
        <end position="402"/>
    </location>
</feature>
<dbReference type="InterPro" id="IPR050482">
    <property type="entry name" value="Sensor_HK_TwoCompSys"/>
</dbReference>
<keyword evidence="1" id="KW-0808">Transferase</keyword>
<dbReference type="InterPro" id="IPR036890">
    <property type="entry name" value="HATPase_C_sf"/>
</dbReference>
<sequence length="710" mass="72635">MGESTQVPTRLSRAVVVAVAGALAAAHVVKGLGRIPGHPVEGAAAVAACLGLVALRLRPGPRPTRSAWLVAELALAGVAVGLLGVSIGLLCLPAASLLLGRRWWLLAALFTAAPAIEAVRSGSVRDTVDMTLTVALGGVMLFAVTTLALLANRVHGARLTLAANAVTDERLRIAAGLQGELAAGLTEVERLARGADPSVLGALTEVARRTLTRTRATAAELRSLSLAPEAASAEALLASAGIAAELRIGHREPLGPAGTVLATVLREAVTSVVRVGDARRCEITTAERADQVELRVVSDGVPTAALGADLLDGLAARVRAVGGRLTAGLEPDGRFAVEAAVAATPAVETVADPPELRTALGLYVFLLGAFCAKALLYLPPGLLGLGLPAVLVLCALQVRFSIQDATRYGRLALLVSAVLALTPLPWFGRNWIGAVGILAGSALIALPLRAGWTVAVGVSLAAGVVTGGGPGAVLLTAVNALITCVVVYGVLRLIRLVRELQRAAAGMARAAVLAERLRAARDLHDLLGHGLAAILLKAELATRLAGADPGRCGAELRDIAALAERGAAELGALAGDGPKLSFDTELAWATVVLEAGEITVEVEDEPLPAAAQAVLGVVLREAVTNILRHSAARHTRIATSVRGASARLEVENDGVPQGVRPPGSGIGGLSLRLAQLGGTLTAGPEDGWYLLRADLPLDRCRTPEPASELF</sequence>
<evidence type="ECO:0000256" key="2">
    <source>
        <dbReference type="ARBA" id="ARBA00022777"/>
    </source>
</evidence>
<dbReference type="PANTHER" id="PTHR24421:SF63">
    <property type="entry name" value="SENSOR HISTIDINE KINASE DESK"/>
    <property type="match status" value="1"/>
</dbReference>
<comment type="caution">
    <text evidence="6">The sequence shown here is derived from an EMBL/GenBank/DDBJ whole genome shotgun (WGS) entry which is preliminary data.</text>
</comment>
<dbReference type="OrthoDB" id="5241784at2"/>
<keyword evidence="4" id="KW-0812">Transmembrane</keyword>
<dbReference type="PANTHER" id="PTHR24421">
    <property type="entry name" value="NITRATE/NITRITE SENSOR PROTEIN NARX-RELATED"/>
    <property type="match status" value="1"/>
</dbReference>
<feature type="transmembrane region" description="Helical" evidence="4">
    <location>
        <begin position="102"/>
        <end position="119"/>
    </location>
</feature>
<dbReference type="AlphaFoldDB" id="A0A561UI88"/>
<name>A0A561UI88_9ACTN</name>
<dbReference type="Gene3D" id="3.30.565.10">
    <property type="entry name" value="Histidine kinase-like ATPase, C-terminal domain"/>
    <property type="match status" value="2"/>
</dbReference>
<dbReference type="CDD" id="cd16917">
    <property type="entry name" value="HATPase_UhpB-NarQ-NarX-like"/>
    <property type="match status" value="1"/>
</dbReference>
<evidence type="ECO:0000313" key="6">
    <source>
        <dbReference type="EMBL" id="TWF99067.1"/>
    </source>
</evidence>
<evidence type="ECO:0000256" key="4">
    <source>
        <dbReference type="SAM" id="Phobius"/>
    </source>
</evidence>
<keyword evidence="2 6" id="KW-0418">Kinase</keyword>
<dbReference type="Gene3D" id="1.20.5.1930">
    <property type="match status" value="1"/>
</dbReference>
<organism evidence="6 7">
    <name type="scientific">Kitasatospora viridis</name>
    <dbReference type="NCBI Taxonomy" id="281105"/>
    <lineage>
        <taxon>Bacteria</taxon>
        <taxon>Bacillati</taxon>
        <taxon>Actinomycetota</taxon>
        <taxon>Actinomycetes</taxon>
        <taxon>Kitasatosporales</taxon>
        <taxon>Streptomycetaceae</taxon>
        <taxon>Kitasatospora</taxon>
    </lineage>
</organism>
<feature type="transmembrane region" description="Helical" evidence="4">
    <location>
        <begin position="67"/>
        <end position="90"/>
    </location>
</feature>
<keyword evidence="3" id="KW-0902">Two-component regulatory system</keyword>
<dbReference type="GO" id="GO:0000155">
    <property type="term" value="F:phosphorelay sensor kinase activity"/>
    <property type="evidence" value="ECO:0007669"/>
    <property type="project" value="InterPro"/>
</dbReference>
<dbReference type="InterPro" id="IPR011712">
    <property type="entry name" value="Sig_transdc_His_kin_sub3_dim/P"/>
</dbReference>
<dbReference type="SUPFAM" id="SSF55874">
    <property type="entry name" value="ATPase domain of HSP90 chaperone/DNA topoisomerase II/histidine kinase"/>
    <property type="match status" value="1"/>
</dbReference>
<evidence type="ECO:0000259" key="5">
    <source>
        <dbReference type="Pfam" id="PF07730"/>
    </source>
</evidence>
<dbReference type="EMBL" id="VIWT01000001">
    <property type="protein sequence ID" value="TWF99067.1"/>
    <property type="molecule type" value="Genomic_DNA"/>
</dbReference>
<feature type="transmembrane region" description="Helical" evidence="4">
    <location>
        <begin position="12"/>
        <end position="29"/>
    </location>
</feature>
<keyword evidence="7" id="KW-1185">Reference proteome</keyword>
<feature type="transmembrane region" description="Helical" evidence="4">
    <location>
        <begin position="434"/>
        <end position="452"/>
    </location>
</feature>
<proteinExistence type="predicted"/>
<gene>
    <name evidence="6" type="ORF">FHX73_112903</name>
</gene>
<keyword evidence="4" id="KW-0472">Membrane</keyword>
<feature type="transmembrane region" description="Helical" evidence="4">
    <location>
        <begin position="408"/>
        <end position="427"/>
    </location>
</feature>